<evidence type="ECO:0000256" key="1">
    <source>
        <dbReference type="SAM" id="MobiDB-lite"/>
    </source>
</evidence>
<evidence type="ECO:0000313" key="2">
    <source>
        <dbReference type="EMBL" id="KAG0571673.1"/>
    </source>
</evidence>
<gene>
    <name evidence="2" type="ORF">KC19_VG033000</name>
</gene>
<feature type="region of interest" description="Disordered" evidence="1">
    <location>
        <begin position="87"/>
        <end position="129"/>
    </location>
</feature>
<organism evidence="2 3">
    <name type="scientific">Ceratodon purpureus</name>
    <name type="common">Fire moss</name>
    <name type="synonym">Dicranum purpureum</name>
    <dbReference type="NCBI Taxonomy" id="3225"/>
    <lineage>
        <taxon>Eukaryota</taxon>
        <taxon>Viridiplantae</taxon>
        <taxon>Streptophyta</taxon>
        <taxon>Embryophyta</taxon>
        <taxon>Bryophyta</taxon>
        <taxon>Bryophytina</taxon>
        <taxon>Bryopsida</taxon>
        <taxon>Dicranidae</taxon>
        <taxon>Pseudoditrichales</taxon>
        <taxon>Ditrichaceae</taxon>
        <taxon>Ceratodon</taxon>
    </lineage>
</organism>
<accession>A0A8T0HLR5</accession>
<evidence type="ECO:0000313" key="3">
    <source>
        <dbReference type="Proteomes" id="UP000822688"/>
    </source>
</evidence>
<keyword evidence="3" id="KW-1185">Reference proteome</keyword>
<dbReference type="EMBL" id="CM026426">
    <property type="protein sequence ID" value="KAG0571673.1"/>
    <property type="molecule type" value="Genomic_DNA"/>
</dbReference>
<proteinExistence type="predicted"/>
<dbReference type="AlphaFoldDB" id="A0A8T0HLR5"/>
<sequence>MVEEEIADEENPAPSLLLLWGRSFAFPGGMCRRLSEKASICINRADGVPWRWRSWRTRATPRDLRIVVLRALCGALPRAALACGQPESALLSRPSRGPPRSDPLVTKGRTVEGTVGGFRRPARRANLPV</sequence>
<protein>
    <submittedName>
        <fullName evidence="2">Uncharacterized protein</fullName>
    </submittedName>
</protein>
<reference evidence="2" key="1">
    <citation type="submission" date="2020-06" db="EMBL/GenBank/DDBJ databases">
        <title>WGS assembly of Ceratodon purpureus strain R40.</title>
        <authorList>
            <person name="Carey S.B."/>
            <person name="Jenkins J."/>
            <person name="Shu S."/>
            <person name="Lovell J.T."/>
            <person name="Sreedasyam A."/>
            <person name="Maumus F."/>
            <person name="Tiley G.P."/>
            <person name="Fernandez-Pozo N."/>
            <person name="Barry K."/>
            <person name="Chen C."/>
            <person name="Wang M."/>
            <person name="Lipzen A."/>
            <person name="Daum C."/>
            <person name="Saski C.A."/>
            <person name="Payton A.C."/>
            <person name="Mcbreen J.C."/>
            <person name="Conrad R.E."/>
            <person name="Kollar L.M."/>
            <person name="Olsson S."/>
            <person name="Huttunen S."/>
            <person name="Landis J.B."/>
            <person name="Wickett N.J."/>
            <person name="Johnson M.G."/>
            <person name="Rensing S.A."/>
            <person name="Grimwood J."/>
            <person name="Schmutz J."/>
            <person name="Mcdaniel S.F."/>
        </authorList>
    </citation>
    <scope>NUCLEOTIDE SEQUENCE</scope>
    <source>
        <strain evidence="2">R40</strain>
    </source>
</reference>
<dbReference type="Proteomes" id="UP000822688">
    <property type="component" value="Chromosome V"/>
</dbReference>
<comment type="caution">
    <text evidence="2">The sequence shown here is derived from an EMBL/GenBank/DDBJ whole genome shotgun (WGS) entry which is preliminary data.</text>
</comment>
<name>A0A8T0HLR5_CERPU</name>